<gene>
    <name evidence="1" type="ORF">DL89DRAFT_178423</name>
</gene>
<proteinExistence type="predicted"/>
<accession>A0A1Y1W512</accession>
<dbReference type="AlphaFoldDB" id="A0A1Y1W512"/>
<dbReference type="EMBL" id="MCFD01000009">
    <property type="protein sequence ID" value="ORX68492.1"/>
    <property type="molecule type" value="Genomic_DNA"/>
</dbReference>
<name>A0A1Y1W512_9FUNG</name>
<dbReference type="Proteomes" id="UP000193922">
    <property type="component" value="Unassembled WGS sequence"/>
</dbReference>
<reference evidence="1 2" key="1">
    <citation type="submission" date="2016-07" db="EMBL/GenBank/DDBJ databases">
        <title>Pervasive Adenine N6-methylation of Active Genes in Fungi.</title>
        <authorList>
            <consortium name="DOE Joint Genome Institute"/>
            <person name="Mondo S.J."/>
            <person name="Dannebaum R.O."/>
            <person name="Kuo R.C."/>
            <person name="Labutti K."/>
            <person name="Haridas S."/>
            <person name="Kuo A."/>
            <person name="Salamov A."/>
            <person name="Ahrendt S.R."/>
            <person name="Lipzen A."/>
            <person name="Sullivan W."/>
            <person name="Andreopoulos W.B."/>
            <person name="Clum A."/>
            <person name="Lindquist E."/>
            <person name="Daum C."/>
            <person name="Ramamoorthy G.K."/>
            <person name="Gryganskyi A."/>
            <person name="Culley D."/>
            <person name="Magnuson J.K."/>
            <person name="James T.Y."/>
            <person name="O'Malley M.A."/>
            <person name="Stajich J.E."/>
            <person name="Spatafora J.W."/>
            <person name="Visel A."/>
            <person name="Grigoriev I.V."/>
        </authorList>
    </citation>
    <scope>NUCLEOTIDE SEQUENCE [LARGE SCALE GENOMIC DNA]</scope>
    <source>
        <strain evidence="1 2">ATCC 12442</strain>
    </source>
</reference>
<organism evidence="1 2">
    <name type="scientific">Linderina pennispora</name>
    <dbReference type="NCBI Taxonomy" id="61395"/>
    <lineage>
        <taxon>Eukaryota</taxon>
        <taxon>Fungi</taxon>
        <taxon>Fungi incertae sedis</taxon>
        <taxon>Zoopagomycota</taxon>
        <taxon>Kickxellomycotina</taxon>
        <taxon>Kickxellomycetes</taxon>
        <taxon>Kickxellales</taxon>
        <taxon>Kickxellaceae</taxon>
        <taxon>Linderina</taxon>
    </lineage>
</organism>
<sequence>MAMHDCEQQHQRTERAWITGSCRPIGGCERNGSGFLSAQLQLAASFLLRAIGGGTGRKESLPGIVSAAPSDCLAPEAFRQDPCLAIDRVDRRCTAGISERNTVSEFPDEKDEFMQKGQGGWVERERRGRVNGVFGGNVKYILRSFTAIDSSLLGLWADHFRAHGLWRPRWLFPEITQDRRTHIVPCPTQGVCC</sequence>
<comment type="caution">
    <text evidence="1">The sequence shown here is derived from an EMBL/GenBank/DDBJ whole genome shotgun (WGS) entry which is preliminary data.</text>
</comment>
<keyword evidence="2" id="KW-1185">Reference proteome</keyword>
<protein>
    <submittedName>
        <fullName evidence="1">Uncharacterized protein</fullName>
    </submittedName>
</protein>
<dbReference type="GeneID" id="63800511"/>
<dbReference type="RefSeq" id="XP_040742274.1">
    <property type="nucleotide sequence ID" value="XM_040883863.1"/>
</dbReference>
<evidence type="ECO:0000313" key="1">
    <source>
        <dbReference type="EMBL" id="ORX68492.1"/>
    </source>
</evidence>
<evidence type="ECO:0000313" key="2">
    <source>
        <dbReference type="Proteomes" id="UP000193922"/>
    </source>
</evidence>